<feature type="compositionally biased region" description="Acidic residues" evidence="17">
    <location>
        <begin position="134"/>
        <end position="143"/>
    </location>
</feature>
<evidence type="ECO:0000256" key="5">
    <source>
        <dbReference type="ARBA" id="ARBA00022801"/>
    </source>
</evidence>
<dbReference type="NCBIfam" id="TIGR00603">
    <property type="entry name" value="rad25"/>
    <property type="match status" value="1"/>
</dbReference>
<dbReference type="InterPro" id="IPR027417">
    <property type="entry name" value="P-loop_NTPase"/>
</dbReference>
<evidence type="ECO:0000256" key="6">
    <source>
        <dbReference type="ARBA" id="ARBA00022806"/>
    </source>
</evidence>
<evidence type="ECO:0000256" key="15">
    <source>
        <dbReference type="ARBA" id="ARBA00044810"/>
    </source>
</evidence>
<feature type="region of interest" description="Disordered" evidence="17">
    <location>
        <begin position="129"/>
        <end position="169"/>
    </location>
</feature>
<evidence type="ECO:0000256" key="4">
    <source>
        <dbReference type="ARBA" id="ARBA00022763"/>
    </source>
</evidence>
<dbReference type="Pfam" id="PF04851">
    <property type="entry name" value="ResIII"/>
    <property type="match status" value="1"/>
</dbReference>
<evidence type="ECO:0000313" key="20">
    <source>
        <dbReference type="EMBL" id="KAJ8871868.1"/>
    </source>
</evidence>
<keyword evidence="4" id="KW-0227">DNA damage</keyword>
<dbReference type="PROSITE" id="PS51194">
    <property type="entry name" value="HELICASE_CTER"/>
    <property type="match status" value="1"/>
</dbReference>
<evidence type="ECO:0000256" key="9">
    <source>
        <dbReference type="ARBA" id="ARBA00023204"/>
    </source>
</evidence>
<keyword evidence="10" id="KW-0413">Isomerase</keyword>
<dbReference type="SMART" id="SM00487">
    <property type="entry name" value="DEXDc"/>
    <property type="match status" value="1"/>
</dbReference>
<dbReference type="Gene3D" id="3.40.50.300">
    <property type="entry name" value="P-loop containing nucleotide triphosphate hydrolases"/>
    <property type="match status" value="2"/>
</dbReference>
<keyword evidence="6" id="KW-0347">Helicase</keyword>
<evidence type="ECO:0000256" key="1">
    <source>
        <dbReference type="ARBA" id="ARBA00004123"/>
    </source>
</evidence>
<evidence type="ECO:0000256" key="13">
    <source>
        <dbReference type="ARBA" id="ARBA00034808"/>
    </source>
</evidence>
<keyword evidence="5" id="KW-0378">Hydrolase</keyword>
<keyword evidence="11" id="KW-0539">Nucleus</keyword>
<evidence type="ECO:0000313" key="21">
    <source>
        <dbReference type="Proteomes" id="UP001159363"/>
    </source>
</evidence>
<evidence type="ECO:0000259" key="19">
    <source>
        <dbReference type="PROSITE" id="PS51194"/>
    </source>
</evidence>
<feature type="domain" description="Helicase C-terminal" evidence="19">
    <location>
        <begin position="716"/>
        <end position="871"/>
    </location>
</feature>
<evidence type="ECO:0000256" key="10">
    <source>
        <dbReference type="ARBA" id="ARBA00023235"/>
    </source>
</evidence>
<feature type="region of interest" description="Disordered" evidence="17">
    <location>
        <begin position="319"/>
        <end position="344"/>
    </location>
</feature>
<dbReference type="Pfam" id="PF16203">
    <property type="entry name" value="ERCC3_RAD25_C"/>
    <property type="match status" value="1"/>
</dbReference>
<dbReference type="InterPro" id="IPR001650">
    <property type="entry name" value="Helicase_C-like"/>
</dbReference>
<evidence type="ECO:0000256" key="11">
    <source>
        <dbReference type="ARBA" id="ARBA00023242"/>
    </source>
</evidence>
<accession>A0ABQ9GIM3</accession>
<dbReference type="PROSITE" id="PS51192">
    <property type="entry name" value="HELICASE_ATP_BIND_1"/>
    <property type="match status" value="1"/>
</dbReference>
<dbReference type="PANTHER" id="PTHR11274:SF0">
    <property type="entry name" value="GENERAL TRANSCRIPTION AND DNA REPAIR FACTOR IIH HELICASE SUBUNIT XPB"/>
    <property type="match status" value="1"/>
</dbReference>
<sequence>MKLLRNGKKDGQGWKRELTFELLPVVQERMRFQWITMNHYSEQLFMGHGNFKLKLHGFCLVQSQMCDACGVDDTMEHVITSCLKTEEIRQSSSQVMTRRAFRGSMRRYSGKGYNVRSWNISDNKKFKKRKKDDDDYNYEDDLGDAPTDGVPESAKKNVENEDQQVPEDEYGAKDYRSQMELKPDHASRPLWVAPNGHIFLESFSPVYKHAHDFLIAISEPVCRPEHIHEYKLTAYSLYAAVSVGLQTHDIIEYLKRLSKTSIPEGIIEFIKLCTVSYGKVKLVLKHNQYFVESPHPEVLQKLLKDPVIQECRLRRNVEDQNETADGLITQQQDKKNVPQSSPATLQILPLPDDTAIQRLPKTSPPGKPSAPTVLTQLAKAGRKELKVLPQVTCLCPSPGLWSSFPTQASPLNTPQSRYQLTCRVSPAPGKSILLCIKAKVPSEHFRSLRFQCAVLGFNALYNEFDWGDDEFIHLGPRLADDFVSSKKLIPGLDNSLHQSFVSPGGNDFSFVVFLPSGRGKSLVGVTACCTVRKRALVLCNSGVSVEQWKQQFKMWSTADDSMICRFTSEAKDKPMGCGILVTTYSMITHTQKRSWEAEQTMKWLQEQEWGIMVLDEVHTIPAKMFRRVLTIVQSHCKVGLTATLLREDDKIADLNFLIGPKLYEANWLELQKRGYIARVKCAEVWCPMTPEFYREYLVCKTSKKLLLYVMNPNKFRFTQYLIRYHERRGDKTIVFSDNVFALKHYAIKMNKPYIYGPTSQNERIQILQNFKFNPKVNTIFVSKVADTSFDLPEANVLIQISSHGGSRRQEAQRLGRILRAKKGALAEEYNAFFYTLVSQDTMEMSYSRKRQRFLVNQGYSYKVITKLAGMEDEPDLMYKTREEQGQLLQQVLAASDIDADEERIPGEGPRSGPTMHRRVGNMSSMSGADDAVYFEYKKSSNSNIKHPLFKKFRA</sequence>
<keyword evidence="7" id="KW-0067">ATP-binding</keyword>
<dbReference type="EMBL" id="JARBHB010000012">
    <property type="protein sequence ID" value="KAJ8871868.1"/>
    <property type="molecule type" value="Genomic_DNA"/>
</dbReference>
<dbReference type="InterPro" id="IPR014001">
    <property type="entry name" value="Helicase_ATP-bd"/>
</dbReference>
<evidence type="ECO:0000256" key="2">
    <source>
        <dbReference type="ARBA" id="ARBA00006637"/>
    </source>
</evidence>
<keyword evidence="9" id="KW-0234">DNA repair</keyword>
<comment type="catalytic activity">
    <reaction evidence="12">
        <text>Couples ATP hydrolysis with the unwinding of duplex DNA by translocating in the 3'-5' direction.</text>
        <dbReference type="EC" id="5.6.2.4"/>
    </reaction>
</comment>
<dbReference type="InterPro" id="IPR006935">
    <property type="entry name" value="Helicase/UvrB_N"/>
</dbReference>
<dbReference type="InterPro" id="IPR032438">
    <property type="entry name" value="ERCC3_RAD25_C"/>
</dbReference>
<evidence type="ECO:0000256" key="8">
    <source>
        <dbReference type="ARBA" id="ARBA00023125"/>
    </source>
</evidence>
<dbReference type="SMART" id="SM00490">
    <property type="entry name" value="HELICc"/>
    <property type="match status" value="1"/>
</dbReference>
<evidence type="ECO:0000256" key="16">
    <source>
        <dbReference type="ARBA" id="ARBA00048988"/>
    </source>
</evidence>
<comment type="subcellular location">
    <subcellularLocation>
        <location evidence="1">Nucleus</location>
    </subcellularLocation>
</comment>
<dbReference type="EC" id="5.6.2.4" evidence="13"/>
<keyword evidence="3" id="KW-0547">Nucleotide-binding</keyword>
<protein>
    <recommendedName>
        <fullName evidence="14">General transcription and DNA repair factor IIH helicase/translocase subunit XPB</fullName>
        <ecNumber evidence="13">5.6.2.4</ecNumber>
    </recommendedName>
    <alternativeName>
        <fullName evidence="15">DNA 3'-5' helicase/translocase XPB</fullName>
    </alternativeName>
</protein>
<dbReference type="InterPro" id="IPR032830">
    <property type="entry name" value="XPB/Ssl2_N"/>
</dbReference>
<evidence type="ECO:0000256" key="17">
    <source>
        <dbReference type="SAM" id="MobiDB-lite"/>
    </source>
</evidence>
<dbReference type="CDD" id="cd18789">
    <property type="entry name" value="SF2_C_XPB"/>
    <property type="match status" value="1"/>
</dbReference>
<reference evidence="20 21" key="1">
    <citation type="submission" date="2023-02" db="EMBL/GenBank/DDBJ databases">
        <title>LHISI_Scaffold_Assembly.</title>
        <authorList>
            <person name="Stuart O.P."/>
            <person name="Cleave R."/>
            <person name="Magrath M.J.L."/>
            <person name="Mikheyev A.S."/>
        </authorList>
    </citation>
    <scope>NUCLEOTIDE SEQUENCE [LARGE SCALE GENOMIC DNA]</scope>
    <source>
        <strain evidence="20">Daus_M_001</strain>
        <tissue evidence="20">Leg muscle</tissue>
    </source>
</reference>
<dbReference type="PRINTS" id="PR00851">
    <property type="entry name" value="XRODRMPGMNTB"/>
</dbReference>
<evidence type="ECO:0000256" key="7">
    <source>
        <dbReference type="ARBA" id="ARBA00022840"/>
    </source>
</evidence>
<comment type="similarity">
    <text evidence="2">Belongs to the helicase family. RAD25/XPB subfamily.</text>
</comment>
<keyword evidence="21" id="KW-1185">Reference proteome</keyword>
<comment type="catalytic activity">
    <reaction evidence="16">
        <text>ATP + H2O = ADP + phosphate + H(+)</text>
        <dbReference type="Rhea" id="RHEA:13065"/>
        <dbReference type="ChEBI" id="CHEBI:15377"/>
        <dbReference type="ChEBI" id="CHEBI:15378"/>
        <dbReference type="ChEBI" id="CHEBI:30616"/>
        <dbReference type="ChEBI" id="CHEBI:43474"/>
        <dbReference type="ChEBI" id="CHEBI:456216"/>
        <dbReference type="EC" id="5.6.2.4"/>
    </reaction>
</comment>
<comment type="caution">
    <text evidence="20">The sequence shown here is derived from an EMBL/GenBank/DDBJ whole genome shotgun (WGS) entry which is preliminary data.</text>
</comment>
<dbReference type="Proteomes" id="UP001159363">
    <property type="component" value="Chromosome 11"/>
</dbReference>
<dbReference type="InterPro" id="IPR001161">
    <property type="entry name" value="XPB/Ssl2"/>
</dbReference>
<dbReference type="CDD" id="cd18029">
    <property type="entry name" value="DEXHc_XPB"/>
    <property type="match status" value="1"/>
</dbReference>
<gene>
    <name evidence="20" type="ORF">PR048_028208</name>
</gene>
<evidence type="ECO:0000259" key="18">
    <source>
        <dbReference type="PROSITE" id="PS51192"/>
    </source>
</evidence>
<organism evidence="20 21">
    <name type="scientific">Dryococelus australis</name>
    <dbReference type="NCBI Taxonomy" id="614101"/>
    <lineage>
        <taxon>Eukaryota</taxon>
        <taxon>Metazoa</taxon>
        <taxon>Ecdysozoa</taxon>
        <taxon>Arthropoda</taxon>
        <taxon>Hexapoda</taxon>
        <taxon>Insecta</taxon>
        <taxon>Pterygota</taxon>
        <taxon>Neoptera</taxon>
        <taxon>Polyneoptera</taxon>
        <taxon>Phasmatodea</taxon>
        <taxon>Verophasmatodea</taxon>
        <taxon>Anareolatae</taxon>
        <taxon>Phasmatidae</taxon>
        <taxon>Eurycanthinae</taxon>
        <taxon>Dryococelus</taxon>
    </lineage>
</organism>
<feature type="compositionally biased region" description="Acidic residues" evidence="17">
    <location>
        <begin position="160"/>
        <end position="169"/>
    </location>
</feature>
<name>A0ABQ9GIM3_9NEOP</name>
<proteinExistence type="inferred from homology"/>
<dbReference type="Pfam" id="PF13625">
    <property type="entry name" value="Helicase_C_3"/>
    <property type="match status" value="1"/>
</dbReference>
<evidence type="ECO:0000256" key="12">
    <source>
        <dbReference type="ARBA" id="ARBA00034617"/>
    </source>
</evidence>
<dbReference type="SUPFAM" id="SSF52540">
    <property type="entry name" value="P-loop containing nucleoside triphosphate hydrolases"/>
    <property type="match status" value="2"/>
</dbReference>
<dbReference type="InterPro" id="IPR050615">
    <property type="entry name" value="ATP-dep_DNA_Helicase"/>
</dbReference>
<dbReference type="PANTHER" id="PTHR11274">
    <property type="entry name" value="RAD25/XP-B DNA REPAIR HELICASE"/>
    <property type="match status" value="1"/>
</dbReference>
<keyword evidence="8" id="KW-0238">DNA-binding</keyword>
<evidence type="ECO:0000256" key="14">
    <source>
        <dbReference type="ARBA" id="ARBA00044799"/>
    </source>
</evidence>
<evidence type="ECO:0000256" key="3">
    <source>
        <dbReference type="ARBA" id="ARBA00022741"/>
    </source>
</evidence>
<feature type="domain" description="Helicase ATP-binding" evidence="18">
    <location>
        <begin position="501"/>
        <end position="662"/>
    </location>
</feature>